<dbReference type="GO" id="GO:0005737">
    <property type="term" value="C:cytoplasm"/>
    <property type="evidence" value="ECO:0007669"/>
    <property type="project" value="TreeGrafter"/>
</dbReference>
<organism evidence="1">
    <name type="scientific">marine metagenome</name>
    <dbReference type="NCBI Taxonomy" id="408172"/>
    <lineage>
        <taxon>unclassified sequences</taxon>
        <taxon>metagenomes</taxon>
        <taxon>ecological metagenomes</taxon>
    </lineage>
</organism>
<dbReference type="Pfam" id="PF02423">
    <property type="entry name" value="OCD_Mu_crystall"/>
    <property type="match status" value="1"/>
</dbReference>
<protein>
    <recommendedName>
        <fullName evidence="2">Ornithine cyclodeaminase</fullName>
    </recommendedName>
</protein>
<dbReference type="InterPro" id="IPR023401">
    <property type="entry name" value="ODC_N"/>
</dbReference>
<sequence length="87" mass="9440">MQEVPAETVQIAKVVVDQKEACEQEAGDLIIPAREGQWSFDDLYGELGQVAGGEIPGREGPEEITLFKSVGNAIQDLALARLIMDKL</sequence>
<accession>A0A381R140</accession>
<dbReference type="PANTHER" id="PTHR13812:SF19">
    <property type="entry name" value="KETIMINE REDUCTASE MU-CRYSTALLIN"/>
    <property type="match status" value="1"/>
</dbReference>
<dbReference type="SUPFAM" id="SSF51735">
    <property type="entry name" value="NAD(P)-binding Rossmann-fold domains"/>
    <property type="match status" value="1"/>
</dbReference>
<dbReference type="InterPro" id="IPR036291">
    <property type="entry name" value="NAD(P)-bd_dom_sf"/>
</dbReference>
<gene>
    <name evidence="1" type="ORF">METZ01_LOCUS36431</name>
</gene>
<name>A0A381R140_9ZZZZ</name>
<evidence type="ECO:0000313" key="1">
    <source>
        <dbReference type="EMBL" id="SUZ83577.1"/>
    </source>
</evidence>
<dbReference type="Gene3D" id="3.30.1780.10">
    <property type="entry name" value="ornithine cyclodeaminase, domain 1"/>
    <property type="match status" value="1"/>
</dbReference>
<evidence type="ECO:0008006" key="2">
    <source>
        <dbReference type="Google" id="ProtNLM"/>
    </source>
</evidence>
<dbReference type="InterPro" id="IPR003462">
    <property type="entry name" value="ODC_Mu_crystall"/>
</dbReference>
<dbReference type="PANTHER" id="PTHR13812">
    <property type="entry name" value="KETIMINE REDUCTASE MU-CRYSTALLIN"/>
    <property type="match status" value="1"/>
</dbReference>
<dbReference type="EMBL" id="UINC01001557">
    <property type="protein sequence ID" value="SUZ83577.1"/>
    <property type="molecule type" value="Genomic_DNA"/>
</dbReference>
<reference evidence="1" key="1">
    <citation type="submission" date="2018-05" db="EMBL/GenBank/DDBJ databases">
        <authorList>
            <person name="Lanie J.A."/>
            <person name="Ng W.-L."/>
            <person name="Kazmierczak K.M."/>
            <person name="Andrzejewski T.M."/>
            <person name="Davidsen T.M."/>
            <person name="Wayne K.J."/>
            <person name="Tettelin H."/>
            <person name="Glass J.I."/>
            <person name="Rusch D."/>
            <person name="Podicherti R."/>
            <person name="Tsui H.-C.T."/>
            <person name="Winkler M.E."/>
        </authorList>
    </citation>
    <scope>NUCLEOTIDE SEQUENCE</scope>
</reference>
<dbReference type="AlphaFoldDB" id="A0A381R140"/>
<dbReference type="Gene3D" id="3.40.50.720">
    <property type="entry name" value="NAD(P)-binding Rossmann-like Domain"/>
    <property type="match status" value="1"/>
</dbReference>
<proteinExistence type="predicted"/>